<name>A0A1W6JYZ8_9CREN</name>
<proteinExistence type="predicted"/>
<evidence type="ECO:0000256" key="1">
    <source>
        <dbReference type="ARBA" id="ARBA00023229"/>
    </source>
</evidence>
<reference evidence="3 4" key="1">
    <citation type="submission" date="2017-03" db="EMBL/GenBank/DDBJ databases">
        <title>Sulfur activation and transportation mechanism of thermophilic Archaea Acidianus manzaensis YN-25.</title>
        <authorList>
            <person name="Ma Y."/>
            <person name="Yang Y."/>
            <person name="Xia J."/>
        </authorList>
    </citation>
    <scope>NUCLEOTIDE SEQUENCE [LARGE SCALE GENOMIC DNA]</scope>
    <source>
        <strain evidence="3 4">YN-25</strain>
    </source>
</reference>
<keyword evidence="1" id="KW-0414">Isoprene biosynthesis</keyword>
<dbReference type="KEGG" id="aman:B6F84_05500"/>
<evidence type="ECO:0000313" key="4">
    <source>
        <dbReference type="Proteomes" id="UP000193404"/>
    </source>
</evidence>
<dbReference type="InterPro" id="IPR002155">
    <property type="entry name" value="Thiolase"/>
</dbReference>
<dbReference type="CDD" id="cd00829">
    <property type="entry name" value="SCP-x_thiolase"/>
    <property type="match status" value="1"/>
</dbReference>
<dbReference type="GO" id="GO:0008299">
    <property type="term" value="P:isoprenoid biosynthetic process"/>
    <property type="evidence" value="ECO:0007669"/>
    <property type="project" value="UniProtKB-KW"/>
</dbReference>
<protein>
    <submittedName>
        <fullName evidence="3">Acetyl-CoA acetyltransferase</fullName>
    </submittedName>
</protein>
<evidence type="ECO:0000313" key="3">
    <source>
        <dbReference type="EMBL" id="ARM75541.1"/>
    </source>
</evidence>
<dbReference type="Proteomes" id="UP000193404">
    <property type="component" value="Chromosome"/>
</dbReference>
<keyword evidence="4" id="KW-1185">Reference proteome</keyword>
<dbReference type="PANTHER" id="PTHR42870:SF2">
    <property type="entry name" value="LIPID-TRANSFER PROTEIN, PUTATIVE-RELATED"/>
    <property type="match status" value="1"/>
</dbReference>
<dbReference type="SUPFAM" id="SSF53901">
    <property type="entry name" value="Thiolase-like"/>
    <property type="match status" value="2"/>
</dbReference>
<dbReference type="PIRSF" id="PIRSF000429">
    <property type="entry name" value="Ac-CoA_Ac_transf"/>
    <property type="match status" value="1"/>
</dbReference>
<organism evidence="3 4">
    <name type="scientific">Acidianus manzaensis</name>
    <dbReference type="NCBI Taxonomy" id="282676"/>
    <lineage>
        <taxon>Archaea</taxon>
        <taxon>Thermoproteota</taxon>
        <taxon>Thermoprotei</taxon>
        <taxon>Sulfolobales</taxon>
        <taxon>Sulfolobaceae</taxon>
        <taxon>Acidianus</taxon>
    </lineage>
</organism>
<dbReference type="STRING" id="282676.B6F84_05500"/>
<dbReference type="InterPro" id="IPR016039">
    <property type="entry name" value="Thiolase-like"/>
</dbReference>
<dbReference type="Gene3D" id="3.40.47.10">
    <property type="match status" value="1"/>
</dbReference>
<dbReference type="Pfam" id="PF22691">
    <property type="entry name" value="Thiolase_C_1"/>
    <property type="match status" value="1"/>
</dbReference>
<dbReference type="OrthoDB" id="181543at2157"/>
<dbReference type="GeneID" id="41590354"/>
<sequence>MIINFASNIFKKYEGSTFDLLGKTVNDVLDKSLLELKDIDGLFLTHLSGTFDGKSNLHFMSSQISSFLGIKPKIIDTIDYGGPSALTMLYRSYKMIKSGDINNALCIVGGKGSFLRDNKVTADSIDKFYPNVSITPFDEIFRIYNDLNPVTDYALVANRHKKLFGSTDEQRALIAVKQRINAIDNKKAMYRNPLTLDDVLKSKMISEPLRLLEIVYPVDGFHVFLVSKKNGKADVRSLDILFYNEAHWPQMPTEYSDIIYTPTIESSKGVELTNIDAYELYDSFTITVLLEIEDIGLAKKGEGGKFVESHDITYQGDVPINTGGGSLNMGQPAFMSGGVILEEALLQLNSIAEGHQVKDANRILINGIGGWNRGHAVTMVLGEEK</sequence>
<dbReference type="EMBL" id="CP020477">
    <property type="protein sequence ID" value="ARM75541.1"/>
    <property type="molecule type" value="Genomic_DNA"/>
</dbReference>
<keyword evidence="3" id="KW-0808">Transferase</keyword>
<feature type="domain" description="Thiolase C-terminal" evidence="2">
    <location>
        <begin position="269"/>
        <end position="382"/>
    </location>
</feature>
<dbReference type="GO" id="GO:0016747">
    <property type="term" value="F:acyltransferase activity, transferring groups other than amino-acyl groups"/>
    <property type="evidence" value="ECO:0007669"/>
    <property type="project" value="InterPro"/>
</dbReference>
<dbReference type="PANTHER" id="PTHR42870">
    <property type="entry name" value="ACETYL-COA C-ACETYLTRANSFERASE"/>
    <property type="match status" value="1"/>
</dbReference>
<gene>
    <name evidence="3" type="ORF">B6F84_05500</name>
</gene>
<accession>A0A1W6JYZ8</accession>
<dbReference type="InterPro" id="IPR055140">
    <property type="entry name" value="Thiolase_C_2"/>
</dbReference>
<dbReference type="RefSeq" id="WP_148691311.1">
    <property type="nucleotide sequence ID" value="NZ_CP020477.1"/>
</dbReference>
<evidence type="ECO:0000259" key="2">
    <source>
        <dbReference type="Pfam" id="PF22691"/>
    </source>
</evidence>
<dbReference type="AlphaFoldDB" id="A0A1W6JYZ8"/>